<dbReference type="Gene3D" id="3.90.550.10">
    <property type="entry name" value="Spore Coat Polysaccharide Biosynthesis Protein SpsA, Chain A"/>
    <property type="match status" value="1"/>
</dbReference>
<proteinExistence type="inferred from homology"/>
<dbReference type="Proteomes" id="UP000641588">
    <property type="component" value="Unassembled WGS sequence"/>
</dbReference>
<keyword evidence="4" id="KW-1185">Reference proteome</keyword>
<sequence>MAALKSSDWYTEVYEKENPLVTVCVPTYNRSSLLVNRSLQSIINQTYKNLEIIVVGDHCTDNTEQLVTGLADPRIRFENLPQRGQYPSEPHQRWLVAGSIPSNRALDMASGDFITHLDDDDEFVLDRIEKLVDFAKKTRADFIFHPFLCEVYPGHWNTNYAEALECNRVTTSAIFYHKCFKHVHWDPTCYLWSEPGDWNRIRRMVALGVLSARHPESLTKHYKEGGNSNV</sequence>
<accession>A0A972K5N7</accession>
<reference evidence="3" key="1">
    <citation type="submission" date="2019-10" db="EMBL/GenBank/DDBJ databases">
        <title>Description of Paenibacillus glebae sp. nov.</title>
        <authorList>
            <person name="Carlier A."/>
            <person name="Qi S."/>
        </authorList>
    </citation>
    <scope>NUCLEOTIDE SEQUENCE</scope>
    <source>
        <strain evidence="3">LMG 31456</strain>
    </source>
</reference>
<dbReference type="SUPFAM" id="SSF53448">
    <property type="entry name" value="Nucleotide-diphospho-sugar transferases"/>
    <property type="match status" value="1"/>
</dbReference>
<dbReference type="EMBL" id="WHOD01000109">
    <property type="protein sequence ID" value="NOU97237.1"/>
    <property type="molecule type" value="Genomic_DNA"/>
</dbReference>
<protein>
    <submittedName>
        <fullName evidence="3">Glycosyltransferase</fullName>
    </submittedName>
</protein>
<evidence type="ECO:0000256" key="1">
    <source>
        <dbReference type="ARBA" id="ARBA00006739"/>
    </source>
</evidence>
<name>A0A972K5N7_9BACL</name>
<comment type="similarity">
    <text evidence="1">Belongs to the glycosyltransferase 2 family.</text>
</comment>
<dbReference type="GO" id="GO:0016758">
    <property type="term" value="F:hexosyltransferase activity"/>
    <property type="evidence" value="ECO:0007669"/>
    <property type="project" value="UniProtKB-ARBA"/>
</dbReference>
<dbReference type="Pfam" id="PF00535">
    <property type="entry name" value="Glycos_transf_2"/>
    <property type="match status" value="2"/>
</dbReference>
<evidence type="ECO:0000313" key="4">
    <source>
        <dbReference type="Proteomes" id="UP000641588"/>
    </source>
</evidence>
<dbReference type="CDD" id="cd00761">
    <property type="entry name" value="Glyco_tranf_GTA_type"/>
    <property type="match status" value="1"/>
</dbReference>
<dbReference type="AlphaFoldDB" id="A0A972K5N7"/>
<comment type="caution">
    <text evidence="3">The sequence shown here is derived from an EMBL/GenBank/DDBJ whole genome shotgun (WGS) entry which is preliminary data.</text>
</comment>
<feature type="domain" description="Glycosyltransferase 2-like" evidence="2">
    <location>
        <begin position="103"/>
        <end position="145"/>
    </location>
</feature>
<gene>
    <name evidence="3" type="ORF">GC093_29010</name>
</gene>
<dbReference type="PANTHER" id="PTHR22916:SF3">
    <property type="entry name" value="UDP-GLCNAC:BETAGAL BETA-1,3-N-ACETYLGLUCOSAMINYLTRANSFERASE-LIKE PROTEIN 1"/>
    <property type="match status" value="1"/>
</dbReference>
<evidence type="ECO:0000259" key="2">
    <source>
        <dbReference type="Pfam" id="PF00535"/>
    </source>
</evidence>
<organism evidence="3 4">
    <name type="scientific">Paenibacillus foliorum</name>
    <dbReference type="NCBI Taxonomy" id="2654974"/>
    <lineage>
        <taxon>Bacteria</taxon>
        <taxon>Bacillati</taxon>
        <taxon>Bacillota</taxon>
        <taxon>Bacilli</taxon>
        <taxon>Bacillales</taxon>
        <taxon>Paenibacillaceae</taxon>
        <taxon>Paenibacillus</taxon>
    </lineage>
</organism>
<feature type="domain" description="Glycosyltransferase 2-like" evidence="2">
    <location>
        <begin position="22"/>
        <end position="84"/>
    </location>
</feature>
<dbReference type="InterPro" id="IPR029044">
    <property type="entry name" value="Nucleotide-diphossugar_trans"/>
</dbReference>
<evidence type="ECO:0000313" key="3">
    <source>
        <dbReference type="EMBL" id="NOU97237.1"/>
    </source>
</evidence>
<dbReference type="InterPro" id="IPR001173">
    <property type="entry name" value="Glyco_trans_2-like"/>
</dbReference>
<dbReference type="PANTHER" id="PTHR22916">
    <property type="entry name" value="GLYCOSYLTRANSFERASE"/>
    <property type="match status" value="1"/>
</dbReference>